<dbReference type="InterPro" id="IPR029044">
    <property type="entry name" value="Nucleotide-diphossugar_trans"/>
</dbReference>
<keyword evidence="3" id="KW-1185">Reference proteome</keyword>
<organism evidence="2 3">
    <name type="scientific">Methylorubrum suomiense</name>
    <dbReference type="NCBI Taxonomy" id="144191"/>
    <lineage>
        <taxon>Bacteria</taxon>
        <taxon>Pseudomonadati</taxon>
        <taxon>Pseudomonadota</taxon>
        <taxon>Alphaproteobacteria</taxon>
        <taxon>Hyphomicrobiales</taxon>
        <taxon>Methylobacteriaceae</taxon>
        <taxon>Methylorubrum</taxon>
    </lineage>
</organism>
<feature type="domain" description="Glycosyltransferase 2-like" evidence="1">
    <location>
        <begin position="221"/>
        <end position="379"/>
    </location>
</feature>
<protein>
    <recommendedName>
        <fullName evidence="1">Glycosyltransferase 2-like domain-containing protein</fullName>
    </recommendedName>
</protein>
<dbReference type="PANTHER" id="PTHR43179:SF7">
    <property type="entry name" value="RHAMNOSYLTRANSFERASE WBBL"/>
    <property type="match status" value="1"/>
</dbReference>
<reference evidence="2" key="2">
    <citation type="submission" date="2021-08" db="EMBL/GenBank/DDBJ databases">
        <authorList>
            <person name="Tani A."/>
            <person name="Ola A."/>
            <person name="Ogura Y."/>
            <person name="Katsura K."/>
            <person name="Hayashi T."/>
        </authorList>
    </citation>
    <scope>NUCLEOTIDE SEQUENCE</scope>
    <source>
        <strain evidence="2">DSM 14458</strain>
    </source>
</reference>
<evidence type="ECO:0000313" key="2">
    <source>
        <dbReference type="EMBL" id="GJE74529.1"/>
    </source>
</evidence>
<comment type="caution">
    <text evidence="2">The sequence shown here is derived from an EMBL/GenBank/DDBJ whole genome shotgun (WGS) entry which is preliminary data.</text>
</comment>
<proteinExistence type="predicted"/>
<dbReference type="RefSeq" id="WP_238307721.1">
    <property type="nucleotide sequence ID" value="NZ_BPRE01000003.1"/>
</dbReference>
<evidence type="ECO:0000259" key="1">
    <source>
        <dbReference type="Pfam" id="PF00535"/>
    </source>
</evidence>
<dbReference type="EMBL" id="BPRE01000003">
    <property type="protein sequence ID" value="GJE74529.1"/>
    <property type="molecule type" value="Genomic_DNA"/>
</dbReference>
<dbReference type="SUPFAM" id="SSF53448">
    <property type="entry name" value="Nucleotide-diphospho-sugar transferases"/>
    <property type="match status" value="2"/>
</dbReference>
<dbReference type="Pfam" id="PF13641">
    <property type="entry name" value="Glyco_tranf_2_3"/>
    <property type="match status" value="1"/>
</dbReference>
<reference evidence="2" key="1">
    <citation type="journal article" date="2021" name="Front. Microbiol.">
        <title>Comprehensive Comparative Genomics and Phenotyping of Methylobacterium Species.</title>
        <authorList>
            <person name="Alessa O."/>
            <person name="Ogura Y."/>
            <person name="Fujitani Y."/>
            <person name="Takami H."/>
            <person name="Hayashi T."/>
            <person name="Sahin N."/>
            <person name="Tani A."/>
        </authorList>
    </citation>
    <scope>NUCLEOTIDE SEQUENCE</scope>
    <source>
        <strain evidence="2">DSM 14458</strain>
    </source>
</reference>
<dbReference type="InterPro" id="IPR001173">
    <property type="entry name" value="Glyco_trans_2-like"/>
</dbReference>
<dbReference type="PANTHER" id="PTHR43179">
    <property type="entry name" value="RHAMNOSYLTRANSFERASE WBBL"/>
    <property type="match status" value="1"/>
</dbReference>
<dbReference type="CDD" id="cd04184">
    <property type="entry name" value="GT2_RfbC_Mx_like"/>
    <property type="match status" value="1"/>
</dbReference>
<dbReference type="Pfam" id="PF00535">
    <property type="entry name" value="Glycos_transf_2"/>
    <property type="match status" value="1"/>
</dbReference>
<dbReference type="Gene3D" id="3.90.550.10">
    <property type="entry name" value="Spore Coat Polysaccharide Biosynthesis Protein SpsA, Chain A"/>
    <property type="match status" value="2"/>
</dbReference>
<gene>
    <name evidence="2" type="ORF">BGCPKDLD_1100</name>
</gene>
<evidence type="ECO:0000313" key="3">
    <source>
        <dbReference type="Proteomes" id="UP001055093"/>
    </source>
</evidence>
<sequence length="746" mass="82827">MIASKILCQIEPKGQVEPEGESLWRSTGSDPQFRLTRPGGGRLFPFRLAGGWVRLRLDLAPLGTAKLVPLLYVDDGTGFREDAAMRLELREDGSVDDLIRLPRRVRGLRLDPLAASGRFRLSRASLEPLGFVRAAGAVARRLVARLPEAERRPAALIPHLARLGLSRPPAALWRDFWDSARPRPASASYAAWIERVERPALLAPEAMRAAIAGFALRPRISIVMPVYNTPEPYLAAALASIRAQAYPDWELCLCDDASTAPHIAPMLARLAAEEPRVRLRSRTKNGGIVAASNDALALATGDWLTLIDHDDTIPPHALYALVAALNAAPETDFLYSDEDKITVEGARYEPFFKPDWSPETLEACMYTAHLALYRMDLVGRIGGFRAECEGAQDYDFVLRYTEHARHVRHVPQVLYHWRAIPGSTAQAMDNKGYVVAAAIRALEDRARRTGGLDRVRPTAFAGSFHLRRTLRERPLVSIVIPTAGRDSTVRGRTVDLLAACLASIRTTSTYERIEIVAVDNGDLRPETRAAIERHGARSVTWERPEFNVAAKMNLGARTATGAVLIFLNDDVEIIAPDWIEAMLALLRIPGVGAVGAKLLFETGELQHVGVSVLDATPDHPRRTYPREDPGHFFSTAGNRNYLAVTGACVMVARADFEAVGGFDEGFAVNYNDVDLCLRLRERGLRSVYCAEAELYHYESRNRARTVDPAEHDRFRARWAQAIPRDPYYGEWFEALPPTFELDPARF</sequence>
<dbReference type="Proteomes" id="UP001055093">
    <property type="component" value="Unassembled WGS sequence"/>
</dbReference>
<name>A0ABQ4UT21_9HYPH</name>
<accession>A0ABQ4UT21</accession>